<sequence>MNFNNQEFSMDNLHEMFMAMHMSDNSSSPIQIPSSNSPFSISNFSNSSPTNSNCSNSPMNNTIQQQSQNVYQEAVNRPEDVHMGENGLTAYEEQMLFLQMQDQLYQQIEDERLRLQQM</sequence>
<feature type="region of interest" description="Disordered" evidence="1">
    <location>
        <begin position="24"/>
        <end position="77"/>
    </location>
</feature>
<dbReference type="AlphaFoldDB" id="A0A1Y2DED2"/>
<organism evidence="2 3">
    <name type="scientific">Neocallimastix californiae</name>
    <dbReference type="NCBI Taxonomy" id="1754190"/>
    <lineage>
        <taxon>Eukaryota</taxon>
        <taxon>Fungi</taxon>
        <taxon>Fungi incertae sedis</taxon>
        <taxon>Chytridiomycota</taxon>
        <taxon>Chytridiomycota incertae sedis</taxon>
        <taxon>Neocallimastigomycetes</taxon>
        <taxon>Neocallimastigales</taxon>
        <taxon>Neocallimastigaceae</taxon>
        <taxon>Neocallimastix</taxon>
    </lineage>
</organism>
<gene>
    <name evidence="2" type="ORF">LY90DRAFT_701618</name>
</gene>
<evidence type="ECO:0000256" key="1">
    <source>
        <dbReference type="SAM" id="MobiDB-lite"/>
    </source>
</evidence>
<reference evidence="2 3" key="1">
    <citation type="submission" date="2016-08" db="EMBL/GenBank/DDBJ databases">
        <title>A Parts List for Fungal Cellulosomes Revealed by Comparative Genomics.</title>
        <authorList>
            <consortium name="DOE Joint Genome Institute"/>
            <person name="Haitjema C.H."/>
            <person name="Gilmore S.P."/>
            <person name="Henske J.K."/>
            <person name="Solomon K.V."/>
            <person name="De Groot R."/>
            <person name="Kuo A."/>
            <person name="Mondo S.J."/>
            <person name="Salamov A.A."/>
            <person name="Labutti K."/>
            <person name="Zhao Z."/>
            <person name="Chiniquy J."/>
            <person name="Barry K."/>
            <person name="Brewer H.M."/>
            <person name="Purvine S.O."/>
            <person name="Wright A.T."/>
            <person name="Boxma B."/>
            <person name="Van Alen T."/>
            <person name="Hackstein J.H."/>
            <person name="Baker S.E."/>
            <person name="Grigoriev I.V."/>
            <person name="O'Malley M.A."/>
        </authorList>
    </citation>
    <scope>NUCLEOTIDE SEQUENCE [LARGE SCALE GENOMIC DNA]</scope>
    <source>
        <strain evidence="2 3">G1</strain>
    </source>
</reference>
<proteinExistence type="predicted"/>
<evidence type="ECO:0000313" key="2">
    <source>
        <dbReference type="EMBL" id="ORY57642.1"/>
    </source>
</evidence>
<dbReference type="Proteomes" id="UP000193920">
    <property type="component" value="Unassembled WGS sequence"/>
</dbReference>
<dbReference type="EMBL" id="MCOG01000069">
    <property type="protein sequence ID" value="ORY57642.1"/>
    <property type="molecule type" value="Genomic_DNA"/>
</dbReference>
<feature type="compositionally biased region" description="Low complexity" evidence="1">
    <location>
        <begin position="24"/>
        <end position="61"/>
    </location>
</feature>
<protein>
    <submittedName>
        <fullName evidence="2">Uncharacterized protein</fullName>
    </submittedName>
</protein>
<feature type="compositionally biased region" description="Polar residues" evidence="1">
    <location>
        <begin position="62"/>
        <end position="71"/>
    </location>
</feature>
<comment type="caution">
    <text evidence="2">The sequence shown here is derived from an EMBL/GenBank/DDBJ whole genome shotgun (WGS) entry which is preliminary data.</text>
</comment>
<accession>A0A1Y2DED2</accession>
<keyword evidence="3" id="KW-1185">Reference proteome</keyword>
<evidence type="ECO:0000313" key="3">
    <source>
        <dbReference type="Proteomes" id="UP000193920"/>
    </source>
</evidence>
<name>A0A1Y2DED2_9FUNG</name>